<dbReference type="Gene3D" id="3.30.70.1290">
    <property type="entry name" value="Transposase IS200-like"/>
    <property type="match status" value="1"/>
</dbReference>
<dbReference type="PANTHER" id="PTHR34322">
    <property type="entry name" value="TRANSPOSASE, Y1_TNP DOMAIN-CONTAINING"/>
    <property type="match status" value="1"/>
</dbReference>
<dbReference type="SUPFAM" id="SSF48295">
    <property type="entry name" value="TrpR-like"/>
    <property type="match status" value="1"/>
</dbReference>
<proteinExistence type="predicted"/>
<dbReference type="GO" id="GO:0006313">
    <property type="term" value="P:DNA transposition"/>
    <property type="evidence" value="ECO:0007669"/>
    <property type="project" value="InterPro"/>
</dbReference>
<evidence type="ECO:0000259" key="2">
    <source>
        <dbReference type="SMART" id="SM01321"/>
    </source>
</evidence>
<dbReference type="InterPro" id="IPR010921">
    <property type="entry name" value="Trp_repressor/repl_initiator"/>
</dbReference>
<dbReference type="SMART" id="SM00760">
    <property type="entry name" value="Bac_DnaA_C"/>
    <property type="match status" value="1"/>
</dbReference>
<dbReference type="SUPFAM" id="SSF143422">
    <property type="entry name" value="Transposase IS200-like"/>
    <property type="match status" value="1"/>
</dbReference>
<dbReference type="InterPro" id="IPR013159">
    <property type="entry name" value="DnaA_C"/>
</dbReference>
<dbReference type="GO" id="GO:0006275">
    <property type="term" value="P:regulation of DNA replication"/>
    <property type="evidence" value="ECO:0007669"/>
    <property type="project" value="InterPro"/>
</dbReference>
<dbReference type="Pfam" id="PF01797">
    <property type="entry name" value="Y1_Tnp"/>
    <property type="match status" value="1"/>
</dbReference>
<dbReference type="Pfam" id="PF08299">
    <property type="entry name" value="Bac_DnaA_C"/>
    <property type="match status" value="1"/>
</dbReference>
<dbReference type="RefSeq" id="WP_092053401.1">
    <property type="nucleotide sequence ID" value="NZ_FOJJ01000001.1"/>
</dbReference>
<accession>A0A550JK64</accession>
<dbReference type="InterPro" id="IPR002686">
    <property type="entry name" value="Transposase_17"/>
</dbReference>
<dbReference type="GO" id="GO:0006270">
    <property type="term" value="P:DNA replication initiation"/>
    <property type="evidence" value="ECO:0007669"/>
    <property type="project" value="InterPro"/>
</dbReference>
<reference evidence="3 4" key="1">
    <citation type="submission" date="2019-07" db="EMBL/GenBank/DDBJ databases">
        <title>Insights of Desulfuromonas acetexigens electromicrobiology.</title>
        <authorList>
            <person name="Katuri K."/>
            <person name="Sapireddy V."/>
            <person name="Shaw D.R."/>
            <person name="Saikaly P."/>
        </authorList>
    </citation>
    <scope>NUCLEOTIDE SEQUENCE [LARGE SCALE GENOMIC DNA]</scope>
    <source>
        <strain evidence="3 4">2873</strain>
    </source>
</reference>
<dbReference type="PANTHER" id="PTHR34322:SF2">
    <property type="entry name" value="TRANSPOSASE IS200-LIKE DOMAIN-CONTAINING PROTEIN"/>
    <property type="match status" value="1"/>
</dbReference>
<organism evidence="3 4">
    <name type="scientific">Trichloromonas acetexigens</name>
    <dbReference type="NCBI Taxonomy" id="38815"/>
    <lineage>
        <taxon>Bacteria</taxon>
        <taxon>Pseudomonadati</taxon>
        <taxon>Thermodesulfobacteriota</taxon>
        <taxon>Desulfuromonadia</taxon>
        <taxon>Desulfuromonadales</taxon>
        <taxon>Trichloromonadaceae</taxon>
        <taxon>Trichloromonas</taxon>
    </lineage>
</organism>
<evidence type="ECO:0000259" key="1">
    <source>
        <dbReference type="SMART" id="SM00760"/>
    </source>
</evidence>
<evidence type="ECO:0000313" key="4">
    <source>
        <dbReference type="Proteomes" id="UP000317155"/>
    </source>
</evidence>
<gene>
    <name evidence="3" type="ORF">FL622_00020</name>
</gene>
<dbReference type="AlphaFoldDB" id="A0A550JK64"/>
<feature type="domain" description="Transposase IS200-like" evidence="2">
    <location>
        <begin position="9"/>
        <end position="123"/>
    </location>
</feature>
<keyword evidence="4" id="KW-1185">Reference proteome</keyword>
<dbReference type="GO" id="GO:0043565">
    <property type="term" value="F:sequence-specific DNA binding"/>
    <property type="evidence" value="ECO:0007669"/>
    <property type="project" value="InterPro"/>
</dbReference>
<dbReference type="GO" id="GO:0004803">
    <property type="term" value="F:transposase activity"/>
    <property type="evidence" value="ECO:0007669"/>
    <property type="project" value="InterPro"/>
</dbReference>
<dbReference type="GO" id="GO:0005524">
    <property type="term" value="F:ATP binding"/>
    <property type="evidence" value="ECO:0007669"/>
    <property type="project" value="InterPro"/>
</dbReference>
<comment type="caution">
    <text evidence="3">The sequence shown here is derived from an EMBL/GenBank/DDBJ whole genome shotgun (WGS) entry which is preliminary data.</text>
</comment>
<dbReference type="OrthoDB" id="9800147at2"/>
<dbReference type="CDD" id="cd06571">
    <property type="entry name" value="Bac_DnaA_C"/>
    <property type="match status" value="1"/>
</dbReference>
<dbReference type="EMBL" id="VJVV01000001">
    <property type="protein sequence ID" value="TRO83604.1"/>
    <property type="molecule type" value="Genomic_DNA"/>
</dbReference>
<name>A0A550JK64_9BACT</name>
<evidence type="ECO:0000313" key="3">
    <source>
        <dbReference type="EMBL" id="TRO83604.1"/>
    </source>
</evidence>
<dbReference type="Proteomes" id="UP000317155">
    <property type="component" value="Unassembled WGS sequence"/>
</dbReference>
<feature type="domain" description="Chromosomal replication initiator DnaA C-terminal" evidence="1">
    <location>
        <begin position="220"/>
        <end position="288"/>
    </location>
</feature>
<protein>
    <submittedName>
        <fullName evidence="3">Transposase</fullName>
    </submittedName>
</protein>
<sequence>MARKPRIHLPGGLYHVIFRGNGGQDVFLAAADRYRFYLLLQEGTHRFGYRVHAFCLMTNHIHLAVQIGDIPLSRGMQNLSFRYTRWINRRENRTGHLFQGRYKAVLVDGDSYLLELVRYIHLNPVRAGLVANPEEYPWSSHCAYLGRETLPWLTTDWLLAQFGEQLEKARAAYTTFVFDGLNEERRPEFHGGGVDSRLLGDDDFMDKCLSDSGGMPLRLTARQIIDQVCRAYRLDPLILQAKSQQRDASEARAAAGWLARESGCVTLTEIAGLVNRDVGSISSAVRRLSDRLENEPDLAKRMKALKTVIEKTT</sequence>
<dbReference type="InterPro" id="IPR036515">
    <property type="entry name" value="Transposase_17_sf"/>
</dbReference>
<dbReference type="SMART" id="SM01321">
    <property type="entry name" value="Y1_Tnp"/>
    <property type="match status" value="1"/>
</dbReference>
<dbReference type="Gene3D" id="1.10.1750.10">
    <property type="match status" value="1"/>
</dbReference>